<feature type="region of interest" description="Disordered" evidence="1">
    <location>
        <begin position="530"/>
        <end position="552"/>
    </location>
</feature>
<dbReference type="EMBL" id="JBHSMI010000016">
    <property type="protein sequence ID" value="MFC5402945.1"/>
    <property type="molecule type" value="Genomic_DNA"/>
</dbReference>
<gene>
    <name evidence="2" type="ORF">ACFPOF_09335</name>
</gene>
<feature type="compositionally biased region" description="Polar residues" evidence="1">
    <location>
        <begin position="462"/>
        <end position="474"/>
    </location>
</feature>
<keyword evidence="3" id="KW-1185">Reference proteome</keyword>
<comment type="caution">
    <text evidence="2">The sequence shown here is derived from an EMBL/GenBank/DDBJ whole genome shotgun (WGS) entry which is preliminary data.</text>
</comment>
<proteinExistence type="predicted"/>
<organism evidence="2 3">
    <name type="scientific">Cohnella soli</name>
    <dbReference type="NCBI Taxonomy" id="425005"/>
    <lineage>
        <taxon>Bacteria</taxon>
        <taxon>Bacillati</taxon>
        <taxon>Bacillota</taxon>
        <taxon>Bacilli</taxon>
        <taxon>Bacillales</taxon>
        <taxon>Paenibacillaceae</taxon>
        <taxon>Cohnella</taxon>
    </lineage>
</organism>
<feature type="compositionally biased region" description="Basic and acidic residues" evidence="1">
    <location>
        <begin position="475"/>
        <end position="484"/>
    </location>
</feature>
<name>A0ABW0HR74_9BACL</name>
<evidence type="ECO:0000313" key="2">
    <source>
        <dbReference type="EMBL" id="MFC5402945.1"/>
    </source>
</evidence>
<feature type="compositionally biased region" description="Gly residues" evidence="1">
    <location>
        <begin position="531"/>
        <end position="541"/>
    </location>
</feature>
<dbReference type="Proteomes" id="UP001596113">
    <property type="component" value="Unassembled WGS sequence"/>
</dbReference>
<sequence length="552" mass="63059">MLTAVATQFAPTPWQVQFRRNPEVKLHRELLKYIYENHLSERTMPNINREFVPQNDYGWTALAFDAGAMQLIPAHARSMPSLLKKIEKYNYQYYRPNLSYTSKSHKKRQLRWLVALIFDFDAENLRQLRIHSSEQLVEYVESFGYIVCGVVRTSSGFHVYLPMQPLRGEWNGQRTIQRYDLVLKRMAKQLGSDPRAATAEHYFRTPQAENVVYFRHAEKPHFDFYEEQMGGATEKAAAEGSISFGRLMSQAAMLKMLSGEFDPNAVVVNPVTNESRSIGRNNAAFTLALGMKADGWTEQQATDELKAWYCHRISRYGFNWSEVVNAIKHAFSNDYKGPSPLYVYAFTGLKLRPLSKKKTKEERVRQPFKETEDLLISYLQRYYQEMEKDLVMSQTKLASALGVKIRSLQHVLKDLKERGMLDVHTKREGRSNVSIYFLDQTLLPEMHGVAETVLESANLDGTATSTHQPEANQEPQREPSEELSAKPQIHPAISVTYFLAIGHLRIGSRRSFSAAPGYYSCFEERMNPDHGYGGGGNGPPGGAYPQVSRIEL</sequence>
<dbReference type="Gene3D" id="1.10.10.10">
    <property type="entry name" value="Winged helix-like DNA-binding domain superfamily/Winged helix DNA-binding domain"/>
    <property type="match status" value="1"/>
</dbReference>
<dbReference type="InterPro" id="IPR036390">
    <property type="entry name" value="WH_DNA-bd_sf"/>
</dbReference>
<dbReference type="SUPFAM" id="SSF46785">
    <property type="entry name" value="Winged helix' DNA-binding domain"/>
    <property type="match status" value="1"/>
</dbReference>
<evidence type="ECO:0000313" key="3">
    <source>
        <dbReference type="Proteomes" id="UP001596113"/>
    </source>
</evidence>
<protein>
    <submittedName>
        <fullName evidence="2">Uncharacterized protein</fullName>
    </submittedName>
</protein>
<evidence type="ECO:0000256" key="1">
    <source>
        <dbReference type="SAM" id="MobiDB-lite"/>
    </source>
</evidence>
<dbReference type="RefSeq" id="WP_378131856.1">
    <property type="nucleotide sequence ID" value="NZ_JBHSMI010000016.1"/>
</dbReference>
<reference evidence="3" key="1">
    <citation type="journal article" date="2019" name="Int. J. Syst. Evol. Microbiol.">
        <title>The Global Catalogue of Microorganisms (GCM) 10K type strain sequencing project: providing services to taxonomists for standard genome sequencing and annotation.</title>
        <authorList>
            <consortium name="The Broad Institute Genomics Platform"/>
            <consortium name="The Broad Institute Genome Sequencing Center for Infectious Disease"/>
            <person name="Wu L."/>
            <person name="Ma J."/>
        </authorList>
    </citation>
    <scope>NUCLEOTIDE SEQUENCE [LARGE SCALE GENOMIC DNA]</scope>
    <source>
        <strain evidence="3">CGMCC 1.18575</strain>
    </source>
</reference>
<accession>A0ABW0HR74</accession>
<dbReference type="InterPro" id="IPR036388">
    <property type="entry name" value="WH-like_DNA-bd_sf"/>
</dbReference>
<feature type="region of interest" description="Disordered" evidence="1">
    <location>
        <begin position="462"/>
        <end position="486"/>
    </location>
</feature>